<accession>A0A9Q8Z7I1</accession>
<keyword evidence="2" id="KW-0732">Signal</keyword>
<dbReference type="AlphaFoldDB" id="A0A9Q8Z7I1"/>
<dbReference type="Proteomes" id="UP001056012">
    <property type="component" value="Chromosome 2"/>
</dbReference>
<dbReference type="InterPro" id="IPR055915">
    <property type="entry name" value="DUF7492"/>
</dbReference>
<evidence type="ECO:0000313" key="4">
    <source>
        <dbReference type="EMBL" id="USP76309.1"/>
    </source>
</evidence>
<proteinExistence type="predicted"/>
<feature type="signal peptide" evidence="2">
    <location>
        <begin position="1"/>
        <end position="20"/>
    </location>
</feature>
<feature type="region of interest" description="Disordered" evidence="1">
    <location>
        <begin position="351"/>
        <end position="376"/>
    </location>
</feature>
<feature type="compositionally biased region" description="Basic and acidic residues" evidence="1">
    <location>
        <begin position="47"/>
        <end position="60"/>
    </location>
</feature>
<reference evidence="4" key="1">
    <citation type="submission" date="2021-12" db="EMBL/GenBank/DDBJ databases">
        <title>Curvularia clavata genome.</title>
        <authorList>
            <person name="Cao Y."/>
        </authorList>
    </citation>
    <scope>NUCLEOTIDE SEQUENCE</scope>
    <source>
        <strain evidence="4">Yc1106</strain>
    </source>
</reference>
<gene>
    <name evidence="4" type="ORF">yc1106_03583</name>
</gene>
<evidence type="ECO:0000313" key="5">
    <source>
        <dbReference type="Proteomes" id="UP001056012"/>
    </source>
</evidence>
<feature type="region of interest" description="Disordered" evidence="1">
    <location>
        <begin position="47"/>
        <end position="71"/>
    </location>
</feature>
<dbReference type="Pfam" id="PF24320">
    <property type="entry name" value="DUF7492"/>
    <property type="match status" value="1"/>
</dbReference>
<evidence type="ECO:0000256" key="1">
    <source>
        <dbReference type="SAM" id="MobiDB-lite"/>
    </source>
</evidence>
<keyword evidence="5" id="KW-1185">Reference proteome</keyword>
<organism evidence="4 5">
    <name type="scientific">Curvularia clavata</name>
    <dbReference type="NCBI Taxonomy" id="95742"/>
    <lineage>
        <taxon>Eukaryota</taxon>
        <taxon>Fungi</taxon>
        <taxon>Dikarya</taxon>
        <taxon>Ascomycota</taxon>
        <taxon>Pezizomycotina</taxon>
        <taxon>Dothideomycetes</taxon>
        <taxon>Pleosporomycetidae</taxon>
        <taxon>Pleosporales</taxon>
        <taxon>Pleosporineae</taxon>
        <taxon>Pleosporaceae</taxon>
        <taxon>Curvularia</taxon>
    </lineage>
</organism>
<evidence type="ECO:0000256" key="2">
    <source>
        <dbReference type="SAM" id="SignalP"/>
    </source>
</evidence>
<dbReference type="OrthoDB" id="64281at2759"/>
<sequence length="422" mass="45362">MSAIWSFVLAALATLPTAHSHSWGEQLRNIDAKGNYVGAYGYPRGMVDRGKTSPDGKDTDNAMTWRMPPSNTEGKIFIDDEQLLCAPTQREQKQSSDKFPRLKATPGGFVAIRYQENGHVTLPQNNPEKPEKGGTVYVYGTKDPKTDEKLFDVLQWTQDGKGGDKRGVLLAMNDYDDGRCYLNNDTPVAQERKAADPAYMMNTPEEGPANSVMYCETDVKLPDDVTLDKAYTLYWVWQWTSLPGKTPGLKQGKDEYYSTCIDVDIAAPKVAMEALDATDMSAFAMGQQDAVSTAVKDWKARTALFSDLPLKREMGPVTSLLSGGTGGGFGNDAPVATATAPFSNSTRTAIPTSPAHAIPTLSRHPGAAPTPSQPGNGGVVVVTTTVMVTVTAPVATQPAVTPSAARGIRHKNGAKFRGLLAV</sequence>
<feature type="chain" id="PRO_5040257674" description="DUF7492 domain-containing protein" evidence="2">
    <location>
        <begin position="21"/>
        <end position="422"/>
    </location>
</feature>
<protein>
    <recommendedName>
        <fullName evidence="3">DUF7492 domain-containing protein</fullName>
    </recommendedName>
</protein>
<evidence type="ECO:0000259" key="3">
    <source>
        <dbReference type="Pfam" id="PF24320"/>
    </source>
</evidence>
<dbReference type="EMBL" id="CP089275">
    <property type="protein sequence ID" value="USP76309.1"/>
    <property type="molecule type" value="Genomic_DNA"/>
</dbReference>
<dbReference type="VEuPathDB" id="FungiDB:yc1106_03583"/>
<name>A0A9Q8Z7I1_CURCL</name>
<feature type="domain" description="DUF7492" evidence="3">
    <location>
        <begin position="19"/>
        <end position="289"/>
    </location>
</feature>